<gene>
    <name evidence="1" type="ORF">UFOVP709_3</name>
</gene>
<accession>A0A6J5NHZ1</accession>
<name>A0A6J5NHZ1_9CAUD</name>
<sequence length="222" mass="24527">MFNLENYETVDERLEKFWEKYPDGRIATELVTAQDGRYIVQAFIYKTYADPVAFATGLAEETIATRGVNATSACENAESSAIGRALHTGGISKHSEGKPRPSREEMVKVARTKLAEPSKEYIPVVNESDPWTIKTVAAPSTSAEAVAVVKDIIGGTTDKDVPRCPHGEMHWAHGMTKANKPWGHFKCMAAATGEMNRCPKGEDVIWYEISPEGNWRPQKARA</sequence>
<proteinExistence type="predicted"/>
<evidence type="ECO:0000313" key="1">
    <source>
        <dbReference type="EMBL" id="CAB4158417.1"/>
    </source>
</evidence>
<protein>
    <submittedName>
        <fullName evidence="1">Uncharacterized protein</fullName>
    </submittedName>
</protein>
<reference evidence="1" key="1">
    <citation type="submission" date="2020-04" db="EMBL/GenBank/DDBJ databases">
        <authorList>
            <person name="Chiriac C."/>
            <person name="Salcher M."/>
            <person name="Ghai R."/>
            <person name="Kavagutti S V."/>
        </authorList>
    </citation>
    <scope>NUCLEOTIDE SEQUENCE</scope>
</reference>
<dbReference type="EMBL" id="LR796669">
    <property type="protein sequence ID" value="CAB4158417.1"/>
    <property type="molecule type" value="Genomic_DNA"/>
</dbReference>
<organism evidence="1">
    <name type="scientific">uncultured Caudovirales phage</name>
    <dbReference type="NCBI Taxonomy" id="2100421"/>
    <lineage>
        <taxon>Viruses</taxon>
        <taxon>Duplodnaviria</taxon>
        <taxon>Heunggongvirae</taxon>
        <taxon>Uroviricota</taxon>
        <taxon>Caudoviricetes</taxon>
        <taxon>Peduoviridae</taxon>
        <taxon>Maltschvirus</taxon>
        <taxon>Maltschvirus maltsch</taxon>
    </lineage>
</organism>